<keyword evidence="2" id="KW-1133">Transmembrane helix</keyword>
<evidence type="ECO:0000256" key="2">
    <source>
        <dbReference type="SAM" id="Phobius"/>
    </source>
</evidence>
<keyword evidence="2" id="KW-0472">Membrane</keyword>
<comment type="caution">
    <text evidence="3">The sequence shown here is derived from an EMBL/GenBank/DDBJ whole genome shotgun (WGS) entry which is preliminary data.</text>
</comment>
<protein>
    <submittedName>
        <fullName evidence="3">DUF3043 domain-containing protein</fullName>
    </submittedName>
</protein>
<dbReference type="OrthoDB" id="5194448at2"/>
<gene>
    <name evidence="3" type="ORF">D8Y23_00795</name>
</gene>
<proteinExistence type="predicted"/>
<dbReference type="AlphaFoldDB" id="A0A443JRS5"/>
<dbReference type="EMBL" id="RBZY01000002">
    <property type="protein sequence ID" value="RWR23218.1"/>
    <property type="molecule type" value="Genomic_DNA"/>
</dbReference>
<feature type="transmembrane region" description="Helical" evidence="2">
    <location>
        <begin position="135"/>
        <end position="156"/>
    </location>
</feature>
<accession>A0A443JRS5</accession>
<evidence type="ECO:0000313" key="3">
    <source>
        <dbReference type="EMBL" id="RWR23218.1"/>
    </source>
</evidence>
<dbReference type="Proteomes" id="UP000285970">
    <property type="component" value="Unassembled WGS sequence"/>
</dbReference>
<dbReference type="InterPro" id="IPR021403">
    <property type="entry name" value="DUF3043"/>
</dbReference>
<feature type="transmembrane region" description="Helical" evidence="2">
    <location>
        <begin position="109"/>
        <end position="129"/>
    </location>
</feature>
<name>A0A443JRS5_9MICO</name>
<evidence type="ECO:0000256" key="1">
    <source>
        <dbReference type="SAM" id="MobiDB-lite"/>
    </source>
</evidence>
<dbReference type="Pfam" id="PF11241">
    <property type="entry name" value="DUF3043"/>
    <property type="match status" value="1"/>
</dbReference>
<reference evidence="3 4" key="1">
    <citation type="journal article" date="2018" name="Front. Microbiol.">
        <title>Novel Insights Into Bacterial Dimethylsulfoniopropionate Catabolism in the East China Sea.</title>
        <authorList>
            <person name="Liu J."/>
            <person name="Liu J."/>
            <person name="Zhang S.H."/>
            <person name="Liang J."/>
            <person name="Lin H."/>
            <person name="Song D."/>
            <person name="Yang G.P."/>
            <person name="Todd J.D."/>
            <person name="Zhang X.H."/>
        </authorList>
    </citation>
    <scope>NUCLEOTIDE SEQUENCE [LARGE SCALE GENOMIC DNA]</scope>
    <source>
        <strain evidence="3 4">ZYFD042</strain>
    </source>
</reference>
<sequence>MRVILSLRSSELSRLSVAKSPAPVPNDTPVESDLTAAGKGRATPSRAEQEAARKRPLVPDTKEAKARARSELAAQREKARAGMAAGDERYLPVRDKGPQRRFARDFVDAGWHLGEGVMPFMILVIVLTLVPNGFFQYWSFVALWIFILFVIGDMIITSIRVKRAAKAKFGDGKVEKGLGWYAAMRTVQMRFMRLPKAQVKRGQHPA</sequence>
<organism evidence="3 4">
    <name type="scientific">Microbacterium enclense</name>
    <dbReference type="NCBI Taxonomy" id="993073"/>
    <lineage>
        <taxon>Bacteria</taxon>
        <taxon>Bacillati</taxon>
        <taxon>Actinomycetota</taxon>
        <taxon>Actinomycetes</taxon>
        <taxon>Micrococcales</taxon>
        <taxon>Microbacteriaceae</taxon>
        <taxon>Microbacterium</taxon>
    </lineage>
</organism>
<evidence type="ECO:0000313" key="4">
    <source>
        <dbReference type="Proteomes" id="UP000285970"/>
    </source>
</evidence>
<keyword evidence="2" id="KW-0812">Transmembrane</keyword>
<feature type="region of interest" description="Disordered" evidence="1">
    <location>
        <begin position="14"/>
        <end position="64"/>
    </location>
</feature>